<evidence type="ECO:0000256" key="5">
    <source>
        <dbReference type="ARBA" id="ARBA00023136"/>
    </source>
</evidence>
<dbReference type="Pfam" id="PF11700">
    <property type="entry name" value="ATG22"/>
    <property type="match status" value="1"/>
</dbReference>
<feature type="transmembrane region" description="Helical" evidence="6">
    <location>
        <begin position="182"/>
        <end position="201"/>
    </location>
</feature>
<dbReference type="GO" id="GO:0022857">
    <property type="term" value="F:transmembrane transporter activity"/>
    <property type="evidence" value="ECO:0007669"/>
    <property type="project" value="InterPro"/>
</dbReference>
<organism evidence="8">
    <name type="scientific">marine metagenome</name>
    <dbReference type="NCBI Taxonomy" id="408172"/>
    <lineage>
        <taxon>unclassified sequences</taxon>
        <taxon>metagenomes</taxon>
        <taxon>ecological metagenomes</taxon>
    </lineage>
</organism>
<protein>
    <recommendedName>
        <fullName evidence="7">Major facilitator superfamily (MFS) profile domain-containing protein</fullName>
    </recommendedName>
</protein>
<dbReference type="Gene3D" id="1.20.1250.20">
    <property type="entry name" value="MFS general substrate transporter like domains"/>
    <property type="match status" value="1"/>
</dbReference>
<evidence type="ECO:0000259" key="7">
    <source>
        <dbReference type="PROSITE" id="PS50850"/>
    </source>
</evidence>
<keyword evidence="3 6" id="KW-0812">Transmembrane</keyword>
<evidence type="ECO:0000256" key="4">
    <source>
        <dbReference type="ARBA" id="ARBA00022989"/>
    </source>
</evidence>
<name>A0A381Q301_9ZZZZ</name>
<keyword evidence="5 6" id="KW-0472">Membrane</keyword>
<feature type="transmembrane region" description="Helical" evidence="6">
    <location>
        <begin position="272"/>
        <end position="293"/>
    </location>
</feature>
<dbReference type="PANTHER" id="PTHR23519:SF1">
    <property type="entry name" value="AUTOPHAGY-RELATED PROTEIN 22"/>
    <property type="match status" value="1"/>
</dbReference>
<dbReference type="SUPFAM" id="SSF103473">
    <property type="entry name" value="MFS general substrate transporter"/>
    <property type="match status" value="1"/>
</dbReference>
<dbReference type="PROSITE" id="PS50850">
    <property type="entry name" value="MFS"/>
    <property type="match status" value="1"/>
</dbReference>
<evidence type="ECO:0000313" key="8">
    <source>
        <dbReference type="EMBL" id="SUZ72689.1"/>
    </source>
</evidence>
<feature type="transmembrane region" description="Helical" evidence="6">
    <location>
        <begin position="44"/>
        <end position="65"/>
    </location>
</feature>
<sequence length="418" mass="46184">MNRKEIWSWCFYDFGNSAFTTLVITFIYSTYFTKAIAANEIDGTYLWSQAIAITAVVVALLSPLLGAVADQGGYRKIFLALATYICIGTTVLLFFPQKGEVLFALALVVIANVAFELGGVFYNAYLPEIVTREKIGRISGYGWGFGYLGGLLAMLLAMVGFVSPDVPWFGLNPETGAHIRGTNFVVAIWFFIFTLPAILFLKNKKKETKLIIGHLVLNSFRQIKETFHDIKIYKNTVRFLVSRLIYNDGLVTIFAFGAIYASGTFGFTFNEIMMFGIVLNIAAGLGAFLMGFIDDLIGGKLTIQISLIGLMLAVIIAVFANSKFLFWVSGIVVGLFAGPNQSASRSLMGRLTPPTKINEFYGFFAFSGKLTSFLGPMLLGIFTKYFASQRFGVAIVFIFFFVGFLLLRGVHEREPVSV</sequence>
<reference evidence="8" key="1">
    <citation type="submission" date="2018-05" db="EMBL/GenBank/DDBJ databases">
        <authorList>
            <person name="Lanie J.A."/>
            <person name="Ng W.-L."/>
            <person name="Kazmierczak K.M."/>
            <person name="Andrzejewski T.M."/>
            <person name="Davidsen T.M."/>
            <person name="Wayne K.J."/>
            <person name="Tettelin H."/>
            <person name="Glass J.I."/>
            <person name="Rusch D."/>
            <person name="Podicherti R."/>
            <person name="Tsui H.-C.T."/>
            <person name="Winkler M.E."/>
        </authorList>
    </citation>
    <scope>NUCLEOTIDE SEQUENCE</scope>
</reference>
<feature type="transmembrane region" description="Helical" evidence="6">
    <location>
        <begin position="12"/>
        <end position="32"/>
    </location>
</feature>
<feature type="transmembrane region" description="Helical" evidence="6">
    <location>
        <begin position="138"/>
        <end position="162"/>
    </location>
</feature>
<dbReference type="InterPro" id="IPR036259">
    <property type="entry name" value="MFS_trans_sf"/>
</dbReference>
<dbReference type="PANTHER" id="PTHR23519">
    <property type="entry name" value="AUTOPHAGY-RELATED PROTEIN 22"/>
    <property type="match status" value="1"/>
</dbReference>
<dbReference type="AlphaFoldDB" id="A0A381Q301"/>
<gene>
    <name evidence="8" type="ORF">METZ01_LOCUS25543</name>
</gene>
<dbReference type="InterPro" id="IPR024671">
    <property type="entry name" value="Atg22-like"/>
</dbReference>
<keyword evidence="4 6" id="KW-1133">Transmembrane helix</keyword>
<accession>A0A381Q301</accession>
<feature type="transmembrane region" description="Helical" evidence="6">
    <location>
        <begin position="244"/>
        <end position="266"/>
    </location>
</feature>
<feature type="transmembrane region" description="Helical" evidence="6">
    <location>
        <begin position="101"/>
        <end position="126"/>
    </location>
</feature>
<keyword evidence="2" id="KW-0813">Transport</keyword>
<feature type="transmembrane region" description="Helical" evidence="6">
    <location>
        <begin position="77"/>
        <end position="95"/>
    </location>
</feature>
<proteinExistence type="predicted"/>
<feature type="transmembrane region" description="Helical" evidence="6">
    <location>
        <begin position="305"/>
        <end position="338"/>
    </location>
</feature>
<evidence type="ECO:0000256" key="3">
    <source>
        <dbReference type="ARBA" id="ARBA00022692"/>
    </source>
</evidence>
<evidence type="ECO:0000256" key="1">
    <source>
        <dbReference type="ARBA" id="ARBA00004127"/>
    </source>
</evidence>
<feature type="transmembrane region" description="Helical" evidence="6">
    <location>
        <begin position="360"/>
        <end position="379"/>
    </location>
</feature>
<dbReference type="GO" id="GO:0012505">
    <property type="term" value="C:endomembrane system"/>
    <property type="evidence" value="ECO:0007669"/>
    <property type="project" value="UniProtKB-SubCell"/>
</dbReference>
<evidence type="ECO:0000256" key="2">
    <source>
        <dbReference type="ARBA" id="ARBA00022448"/>
    </source>
</evidence>
<feature type="domain" description="Major facilitator superfamily (MFS) profile" evidence="7">
    <location>
        <begin position="235"/>
        <end position="418"/>
    </location>
</feature>
<dbReference type="InterPro" id="IPR050495">
    <property type="entry name" value="ATG22/LtaA_families"/>
</dbReference>
<dbReference type="InterPro" id="IPR020846">
    <property type="entry name" value="MFS_dom"/>
</dbReference>
<feature type="transmembrane region" description="Helical" evidence="6">
    <location>
        <begin position="391"/>
        <end position="410"/>
    </location>
</feature>
<evidence type="ECO:0000256" key="6">
    <source>
        <dbReference type="SAM" id="Phobius"/>
    </source>
</evidence>
<comment type="subcellular location">
    <subcellularLocation>
        <location evidence="1">Endomembrane system</location>
        <topology evidence="1">Multi-pass membrane protein</topology>
    </subcellularLocation>
</comment>
<dbReference type="EMBL" id="UINC01001155">
    <property type="protein sequence ID" value="SUZ72689.1"/>
    <property type="molecule type" value="Genomic_DNA"/>
</dbReference>